<evidence type="ECO:0000313" key="6">
    <source>
        <dbReference type="Proteomes" id="UP000694255"/>
    </source>
</evidence>
<comment type="similarity">
    <text evidence="2">Belongs to the major facilitator superfamily. Monocarboxylate porter (TC 2.A.1.13) family.</text>
</comment>
<dbReference type="PANTHER" id="PTHR11360:SF315">
    <property type="entry name" value="TRANSPORTER MCH2-RELATED"/>
    <property type="match status" value="1"/>
</dbReference>
<evidence type="ECO:0000256" key="4">
    <source>
        <dbReference type="SAM" id="Phobius"/>
    </source>
</evidence>
<feature type="transmembrane region" description="Helical" evidence="4">
    <location>
        <begin position="362"/>
        <end position="386"/>
    </location>
</feature>
<dbReference type="EMBL" id="JAGSYN010000180">
    <property type="protein sequence ID" value="KAG7662359.1"/>
    <property type="molecule type" value="Genomic_DNA"/>
</dbReference>
<organism evidence="5 6">
    <name type="scientific">[Candida] subhashii</name>
    <dbReference type="NCBI Taxonomy" id="561895"/>
    <lineage>
        <taxon>Eukaryota</taxon>
        <taxon>Fungi</taxon>
        <taxon>Dikarya</taxon>
        <taxon>Ascomycota</taxon>
        <taxon>Saccharomycotina</taxon>
        <taxon>Pichiomycetes</taxon>
        <taxon>Debaryomycetaceae</taxon>
        <taxon>Spathaspora</taxon>
    </lineage>
</organism>
<evidence type="ECO:0000313" key="5">
    <source>
        <dbReference type="EMBL" id="KAG7662359.1"/>
    </source>
</evidence>
<dbReference type="CDD" id="cd17352">
    <property type="entry name" value="MFS_MCT_SLC16"/>
    <property type="match status" value="1"/>
</dbReference>
<dbReference type="InterPro" id="IPR050327">
    <property type="entry name" value="Proton-linked_MCT"/>
</dbReference>
<comment type="subcellular location">
    <subcellularLocation>
        <location evidence="1">Membrane</location>
        <topology evidence="1">Multi-pass membrane protein</topology>
    </subcellularLocation>
</comment>
<dbReference type="GO" id="GO:0016020">
    <property type="term" value="C:membrane"/>
    <property type="evidence" value="ECO:0007669"/>
    <property type="project" value="UniProtKB-SubCell"/>
</dbReference>
<evidence type="ECO:0008006" key="7">
    <source>
        <dbReference type="Google" id="ProtNLM"/>
    </source>
</evidence>
<dbReference type="PANTHER" id="PTHR11360">
    <property type="entry name" value="MONOCARBOXYLATE TRANSPORTER"/>
    <property type="match status" value="1"/>
</dbReference>
<feature type="transmembrane region" description="Helical" evidence="4">
    <location>
        <begin position="272"/>
        <end position="295"/>
    </location>
</feature>
<evidence type="ECO:0000256" key="1">
    <source>
        <dbReference type="ARBA" id="ARBA00004141"/>
    </source>
</evidence>
<dbReference type="InterPro" id="IPR011701">
    <property type="entry name" value="MFS"/>
</dbReference>
<keyword evidence="4" id="KW-0812">Transmembrane</keyword>
<keyword evidence="4" id="KW-0472">Membrane</keyword>
<keyword evidence="6" id="KW-1185">Reference proteome</keyword>
<evidence type="ECO:0000256" key="3">
    <source>
        <dbReference type="SAM" id="MobiDB-lite"/>
    </source>
</evidence>
<feature type="compositionally biased region" description="Basic and acidic residues" evidence="3">
    <location>
        <begin position="13"/>
        <end position="36"/>
    </location>
</feature>
<reference evidence="5 6" key="1">
    <citation type="journal article" date="2021" name="DNA Res.">
        <title>Genome analysis of Candida subhashii reveals its hybrid nature and dual mitochondrial genome conformations.</title>
        <authorList>
            <person name="Mixao V."/>
            <person name="Hegedusova E."/>
            <person name="Saus E."/>
            <person name="Pryszcz L.P."/>
            <person name="Cillingova A."/>
            <person name="Nosek J."/>
            <person name="Gabaldon T."/>
        </authorList>
    </citation>
    <scope>NUCLEOTIDE SEQUENCE [LARGE SCALE GENOMIC DNA]</scope>
    <source>
        <strain evidence="5 6">CBS 10753</strain>
    </source>
</reference>
<feature type="compositionally biased region" description="Low complexity" evidence="3">
    <location>
        <begin position="1"/>
        <end position="12"/>
    </location>
</feature>
<dbReference type="Pfam" id="PF07690">
    <property type="entry name" value="MFS_1"/>
    <property type="match status" value="1"/>
</dbReference>
<feature type="region of interest" description="Disordered" evidence="3">
    <location>
        <begin position="1"/>
        <end position="59"/>
    </location>
</feature>
<feature type="transmembrane region" description="Helical" evidence="4">
    <location>
        <begin position="166"/>
        <end position="186"/>
    </location>
</feature>
<dbReference type="OrthoDB" id="6499973at2759"/>
<gene>
    <name evidence="5" type="ORF">J8A68_004130</name>
</gene>
<protein>
    <recommendedName>
        <fullName evidence="7">Major facilitator superfamily (MFS) profile domain-containing protein</fullName>
    </recommendedName>
</protein>
<comment type="caution">
    <text evidence="5">The sequence shown here is derived from an EMBL/GenBank/DDBJ whole genome shotgun (WGS) entry which is preliminary data.</text>
</comment>
<dbReference type="RefSeq" id="XP_049262592.1">
    <property type="nucleotide sequence ID" value="XM_049408056.1"/>
</dbReference>
<sequence length="502" mass="54557">MRVSISSNMSSSEIKEASSSDKEDLTPSKVHTRIDVENNSDGSLDIEAGKENVVDSPPGSDDPDIDAGYAWVICFACFLFNFATWGMNSGFAIYFANYLNNNTFPGANKMDYSYIGGLAFGVGLFFSPVLTVIQGKIGLRPTLAIGNCLEFTALMLASFSTKLWQLYLTQGVMQSLGLAFLSVPSVSLVPQYFRKRRILAGSLATAGSGVGGIVFNLGMQKVVEARSVFWALRVQSIIAFVLGWVAIALAKKKKNLPPIKFAMFDKEVLKSASFYLLAFFCITCMFGYVIVLYTLAQFTTSLGYSEYQGSIVSAMVQVGSCFGRPIVGYASDRLGAATVSTTAYTIVGILCFAMWIPARSLATVIVFAIIQGGLMGAIYGMIAPLIARLFGLKKMNLVLANVWCFLGIAGLFSPVIGIKLKHGEGGFVDPTQYVDCSIFAGVSFMCCALTLLIIRGYIKARDYMLAQRGGDSKDTDFSDYTGITVPFTQVFRHMFSYKYGKI</sequence>
<feature type="transmembrane region" description="Helical" evidence="4">
    <location>
        <begin position="69"/>
        <end position="94"/>
    </location>
</feature>
<feature type="transmembrane region" description="Helical" evidence="4">
    <location>
        <begin position="198"/>
        <end position="218"/>
    </location>
</feature>
<feature type="transmembrane region" description="Helical" evidence="4">
    <location>
        <begin position="438"/>
        <end position="458"/>
    </location>
</feature>
<dbReference type="Proteomes" id="UP000694255">
    <property type="component" value="Unassembled WGS sequence"/>
</dbReference>
<feature type="transmembrane region" description="Helical" evidence="4">
    <location>
        <begin position="307"/>
        <end position="327"/>
    </location>
</feature>
<dbReference type="AlphaFoldDB" id="A0A8J5UXI1"/>
<dbReference type="GeneID" id="73470930"/>
<feature type="transmembrane region" description="Helical" evidence="4">
    <location>
        <begin position="334"/>
        <end position="356"/>
    </location>
</feature>
<name>A0A8J5UXI1_9ASCO</name>
<feature type="transmembrane region" description="Helical" evidence="4">
    <location>
        <begin position="114"/>
        <end position="133"/>
    </location>
</feature>
<proteinExistence type="inferred from homology"/>
<evidence type="ECO:0000256" key="2">
    <source>
        <dbReference type="ARBA" id="ARBA00006727"/>
    </source>
</evidence>
<dbReference type="GO" id="GO:0022857">
    <property type="term" value="F:transmembrane transporter activity"/>
    <property type="evidence" value="ECO:0007669"/>
    <property type="project" value="InterPro"/>
</dbReference>
<feature type="transmembrane region" description="Helical" evidence="4">
    <location>
        <begin position="230"/>
        <end position="251"/>
    </location>
</feature>
<feature type="transmembrane region" description="Helical" evidence="4">
    <location>
        <begin position="398"/>
        <end position="418"/>
    </location>
</feature>
<accession>A0A8J5UXI1</accession>
<keyword evidence="4" id="KW-1133">Transmembrane helix</keyword>